<dbReference type="SUPFAM" id="SSF53756">
    <property type="entry name" value="UDP-Glycosyltransferase/glycogen phosphorylase"/>
    <property type="match status" value="1"/>
</dbReference>
<keyword evidence="3" id="KW-1185">Reference proteome</keyword>
<dbReference type="GO" id="GO:0004553">
    <property type="term" value="F:hydrolase activity, hydrolyzing O-glycosyl compounds"/>
    <property type="evidence" value="ECO:0007669"/>
    <property type="project" value="InterPro"/>
</dbReference>
<accession>A0A562J6X4</accession>
<dbReference type="PANTHER" id="PTHR43174:SF3">
    <property type="entry name" value="UDP-N-ACETYLGLUCOSAMINE 2-EPIMERASE"/>
    <property type="match status" value="1"/>
</dbReference>
<sequence length="385" mass="43373">MKRKICIITGTRAEYGLLRPLIEKIDNDDELQLQLIVTGMHLSPEFGLTYKEIENDGYTINEKIEVLLSSDTPSGISKSMGLAMIGFSDVFERLKPDMVVLLGDRYEIFAVASAAMVSGVPIAHLYGGETGSGTIDNMLRHAITKFSRIHFTSTDFYRKRVIQLGENPGCVYNVGSLGVENIYNLKLMSKEELEKDINFIIDNKTILFTFHPLSLEPNLAKSQFREILSAFSRIENLKVIFTKCNSDTGGRIINEMIDEYVGDNRNTTISFYSLGTIRYLSAVKCVKAVVGNSSSGIVEVPSLGTYTLNIGKRQDGRIQSETIFNCEPIEKEVYEKLSMIIDIPNLSKTNNPYEKKDTSANIIKIIKEQLLINKFEEKKFYDIDF</sequence>
<gene>
    <name evidence="2" type="ORF">LY60_02723</name>
</gene>
<evidence type="ECO:0000313" key="3">
    <source>
        <dbReference type="Proteomes" id="UP000315343"/>
    </source>
</evidence>
<dbReference type="Proteomes" id="UP000315343">
    <property type="component" value="Unassembled WGS sequence"/>
</dbReference>
<dbReference type="Gene3D" id="3.40.50.2000">
    <property type="entry name" value="Glycogen Phosphorylase B"/>
    <property type="match status" value="2"/>
</dbReference>
<dbReference type="InterPro" id="IPR003331">
    <property type="entry name" value="UDP_GlcNAc_Epimerase_2_dom"/>
</dbReference>
<proteinExistence type="predicted"/>
<dbReference type="InterPro" id="IPR029767">
    <property type="entry name" value="WecB-like"/>
</dbReference>
<evidence type="ECO:0000259" key="1">
    <source>
        <dbReference type="Pfam" id="PF02350"/>
    </source>
</evidence>
<comment type="caution">
    <text evidence="2">The sequence shown here is derived from an EMBL/GenBank/DDBJ whole genome shotgun (WGS) entry which is preliminary data.</text>
</comment>
<dbReference type="AlphaFoldDB" id="A0A562J6X4"/>
<dbReference type="RefSeq" id="WP_145084683.1">
    <property type="nucleotide sequence ID" value="NZ_JAYFNS010000014.1"/>
</dbReference>
<dbReference type="Pfam" id="PF02350">
    <property type="entry name" value="Epimerase_2"/>
    <property type="match status" value="1"/>
</dbReference>
<evidence type="ECO:0000313" key="2">
    <source>
        <dbReference type="EMBL" id="TWH78695.1"/>
    </source>
</evidence>
<dbReference type="CDD" id="cd03786">
    <property type="entry name" value="GTB_UDP-GlcNAc_2-Epimerase"/>
    <property type="match status" value="1"/>
</dbReference>
<feature type="domain" description="UDP-N-acetylglucosamine 2-epimerase" evidence="1">
    <location>
        <begin position="24"/>
        <end position="367"/>
    </location>
</feature>
<dbReference type="InterPro" id="IPR020004">
    <property type="entry name" value="UDP-GlcNAc_Epase"/>
</dbReference>
<dbReference type="EMBL" id="VLKH01000008">
    <property type="protein sequence ID" value="TWH78695.1"/>
    <property type="molecule type" value="Genomic_DNA"/>
</dbReference>
<dbReference type="PANTHER" id="PTHR43174">
    <property type="entry name" value="UDP-N-ACETYLGLUCOSAMINE 2-EPIMERASE"/>
    <property type="match status" value="1"/>
</dbReference>
<dbReference type="OrthoDB" id="9803238at2"/>
<dbReference type="NCBIfam" id="TIGR03568">
    <property type="entry name" value="NeuC_NnaA"/>
    <property type="match status" value="1"/>
</dbReference>
<protein>
    <submittedName>
        <fullName evidence="2">GDP/UDP-N,N'-diacetylbacillosamine 2-epimerase (Hydrolysing)</fullName>
    </submittedName>
</protein>
<dbReference type="GO" id="GO:0006047">
    <property type="term" value="P:UDP-N-acetylglucosamine metabolic process"/>
    <property type="evidence" value="ECO:0007669"/>
    <property type="project" value="InterPro"/>
</dbReference>
<organism evidence="2 3">
    <name type="scientific">Sedimentibacter saalensis</name>
    <dbReference type="NCBI Taxonomy" id="130788"/>
    <lineage>
        <taxon>Bacteria</taxon>
        <taxon>Bacillati</taxon>
        <taxon>Bacillota</taxon>
        <taxon>Tissierellia</taxon>
        <taxon>Sedimentibacter</taxon>
    </lineage>
</organism>
<name>A0A562J6X4_9FIRM</name>
<reference evidence="2 3" key="1">
    <citation type="submission" date="2019-07" db="EMBL/GenBank/DDBJ databases">
        <title>Genomic Encyclopedia of Type Strains, Phase I: the one thousand microbial genomes (KMG-I) project.</title>
        <authorList>
            <person name="Kyrpides N."/>
        </authorList>
    </citation>
    <scope>NUCLEOTIDE SEQUENCE [LARGE SCALE GENOMIC DNA]</scope>
    <source>
        <strain evidence="2 3">DSM 13558</strain>
    </source>
</reference>